<proteinExistence type="predicted"/>
<sequence>MTEEEINTRVPVWVALSDLYLDAPIDDAPLKRIASTLHASAYSIGELEQILFHEVHPVCAENLKSVAGNWSGFDESELVQAIVTRLERRLSFPWPDSQQKELQTLWKQIEMLLRGLG</sequence>
<protein>
    <recommendedName>
        <fullName evidence="1">DUF7079 domain-containing protein</fullName>
    </recommendedName>
</protein>
<dbReference type="InterPro" id="IPR055507">
    <property type="entry name" value="DUF7079"/>
</dbReference>
<dbReference type="KEGG" id="fmr:Fuma_03577"/>
<organism evidence="2 3">
    <name type="scientific">Fuerstiella marisgermanici</name>
    <dbReference type="NCBI Taxonomy" id="1891926"/>
    <lineage>
        <taxon>Bacteria</taxon>
        <taxon>Pseudomonadati</taxon>
        <taxon>Planctomycetota</taxon>
        <taxon>Planctomycetia</taxon>
        <taxon>Planctomycetales</taxon>
        <taxon>Planctomycetaceae</taxon>
        <taxon>Fuerstiella</taxon>
    </lineage>
</organism>
<evidence type="ECO:0000259" key="1">
    <source>
        <dbReference type="Pfam" id="PF23296"/>
    </source>
</evidence>
<dbReference type="AlphaFoldDB" id="A0A1P8WIR9"/>
<feature type="domain" description="DUF7079" evidence="1">
    <location>
        <begin position="8"/>
        <end position="91"/>
    </location>
</feature>
<dbReference type="EMBL" id="CP017641">
    <property type="protein sequence ID" value="APZ93959.1"/>
    <property type="molecule type" value="Genomic_DNA"/>
</dbReference>
<evidence type="ECO:0000313" key="3">
    <source>
        <dbReference type="Proteomes" id="UP000187735"/>
    </source>
</evidence>
<name>A0A1P8WIR9_9PLAN</name>
<keyword evidence="3" id="KW-1185">Reference proteome</keyword>
<dbReference type="RefSeq" id="WP_077025337.1">
    <property type="nucleotide sequence ID" value="NZ_CP017641.1"/>
</dbReference>
<gene>
    <name evidence="2" type="ORF">Fuma_03577</name>
</gene>
<accession>A0A1P8WIR9</accession>
<dbReference type="STRING" id="1891926.Fuma_03577"/>
<dbReference type="Proteomes" id="UP000187735">
    <property type="component" value="Chromosome"/>
</dbReference>
<dbReference type="Pfam" id="PF23296">
    <property type="entry name" value="DUF7079"/>
    <property type="match status" value="1"/>
</dbReference>
<evidence type="ECO:0000313" key="2">
    <source>
        <dbReference type="EMBL" id="APZ93959.1"/>
    </source>
</evidence>
<reference evidence="2 3" key="1">
    <citation type="journal article" date="2016" name="Front. Microbiol.">
        <title>Fuerstia marisgermanicae gen. nov., sp. nov., an Unusual Member of the Phylum Planctomycetes from the German Wadden Sea.</title>
        <authorList>
            <person name="Kohn T."/>
            <person name="Heuer A."/>
            <person name="Jogler M."/>
            <person name="Vollmers J."/>
            <person name="Boedeker C."/>
            <person name="Bunk B."/>
            <person name="Rast P."/>
            <person name="Borchert D."/>
            <person name="Glockner I."/>
            <person name="Freese H.M."/>
            <person name="Klenk H.P."/>
            <person name="Overmann J."/>
            <person name="Kaster A.K."/>
            <person name="Rohde M."/>
            <person name="Wiegand S."/>
            <person name="Jogler C."/>
        </authorList>
    </citation>
    <scope>NUCLEOTIDE SEQUENCE [LARGE SCALE GENOMIC DNA]</scope>
    <source>
        <strain evidence="2 3">NH11</strain>
    </source>
</reference>
<dbReference type="OrthoDB" id="6903108at2"/>